<dbReference type="EMBL" id="CAWYQH010000174">
    <property type="protein sequence ID" value="CAK8698121.1"/>
    <property type="molecule type" value="Genomic_DNA"/>
</dbReference>
<organism evidence="1 2">
    <name type="scientific">Clavelina lepadiformis</name>
    <name type="common">Light-bulb sea squirt</name>
    <name type="synonym">Ascidia lepadiformis</name>
    <dbReference type="NCBI Taxonomy" id="159417"/>
    <lineage>
        <taxon>Eukaryota</taxon>
        <taxon>Metazoa</taxon>
        <taxon>Chordata</taxon>
        <taxon>Tunicata</taxon>
        <taxon>Ascidiacea</taxon>
        <taxon>Aplousobranchia</taxon>
        <taxon>Clavelinidae</taxon>
        <taxon>Clavelina</taxon>
    </lineage>
</organism>
<name>A0ABP0H298_CLALP</name>
<protein>
    <recommendedName>
        <fullName evidence="3">Profilin</fullName>
    </recommendedName>
</protein>
<evidence type="ECO:0008006" key="3">
    <source>
        <dbReference type="Google" id="ProtNLM"/>
    </source>
</evidence>
<sequence>MALAWDGYCADTSCSNDFLKLAVWGGGGQQKYGHHPSGFGISNLNDVIAAVRAGTPEDLAPKGIFDNDKNKYIYVRVITNDNCNIVIGKRLGANHKDRLLIAIHDKGAAAAVVSDENKVSKAQICLNQLMPSVV</sequence>
<keyword evidence="2" id="KW-1185">Reference proteome</keyword>
<accession>A0ABP0H298</accession>
<gene>
    <name evidence="1" type="ORF">CVLEPA_LOCUS31593</name>
</gene>
<dbReference type="Proteomes" id="UP001642483">
    <property type="component" value="Unassembled WGS sequence"/>
</dbReference>
<comment type="caution">
    <text evidence="1">The sequence shown here is derived from an EMBL/GenBank/DDBJ whole genome shotgun (WGS) entry which is preliminary data.</text>
</comment>
<evidence type="ECO:0000313" key="1">
    <source>
        <dbReference type="EMBL" id="CAK8698121.1"/>
    </source>
</evidence>
<evidence type="ECO:0000313" key="2">
    <source>
        <dbReference type="Proteomes" id="UP001642483"/>
    </source>
</evidence>
<proteinExistence type="predicted"/>
<reference evidence="1 2" key="1">
    <citation type="submission" date="2024-02" db="EMBL/GenBank/DDBJ databases">
        <authorList>
            <person name="Daric V."/>
            <person name="Darras S."/>
        </authorList>
    </citation>
    <scope>NUCLEOTIDE SEQUENCE [LARGE SCALE GENOMIC DNA]</scope>
</reference>